<gene>
    <name evidence="1" type="ORF">LCGC14_2941540</name>
</gene>
<sequence>IVQRRTEVHEPHGIAPVYDESVVKAANRN</sequence>
<organism evidence="1">
    <name type="scientific">marine sediment metagenome</name>
    <dbReference type="NCBI Taxonomy" id="412755"/>
    <lineage>
        <taxon>unclassified sequences</taxon>
        <taxon>metagenomes</taxon>
        <taxon>ecological metagenomes</taxon>
    </lineage>
</organism>
<dbReference type="AlphaFoldDB" id="A0A0F9A8Y6"/>
<name>A0A0F9A8Y6_9ZZZZ</name>
<reference evidence="1" key="1">
    <citation type="journal article" date="2015" name="Nature">
        <title>Complex archaea that bridge the gap between prokaryotes and eukaryotes.</title>
        <authorList>
            <person name="Spang A."/>
            <person name="Saw J.H."/>
            <person name="Jorgensen S.L."/>
            <person name="Zaremba-Niedzwiedzka K."/>
            <person name="Martijn J."/>
            <person name="Lind A.E."/>
            <person name="van Eijk R."/>
            <person name="Schleper C."/>
            <person name="Guy L."/>
            <person name="Ettema T.J."/>
        </authorList>
    </citation>
    <scope>NUCLEOTIDE SEQUENCE</scope>
</reference>
<accession>A0A0F9A8Y6</accession>
<proteinExistence type="predicted"/>
<protein>
    <submittedName>
        <fullName evidence="1">Uncharacterized protein</fullName>
    </submittedName>
</protein>
<dbReference type="EMBL" id="LAZR01059011">
    <property type="protein sequence ID" value="KKK68686.1"/>
    <property type="molecule type" value="Genomic_DNA"/>
</dbReference>
<comment type="caution">
    <text evidence="1">The sequence shown here is derived from an EMBL/GenBank/DDBJ whole genome shotgun (WGS) entry which is preliminary data.</text>
</comment>
<evidence type="ECO:0000313" key="1">
    <source>
        <dbReference type="EMBL" id="KKK68686.1"/>
    </source>
</evidence>
<feature type="non-terminal residue" evidence="1">
    <location>
        <position position="1"/>
    </location>
</feature>